<evidence type="ECO:0000313" key="1">
    <source>
        <dbReference type="EMBL" id="MCI93431.1"/>
    </source>
</evidence>
<sequence length="25" mass="2855">WLELTGIYSTFGRITSAVLAQRDEQ</sequence>
<reference evidence="1 2" key="1">
    <citation type="journal article" date="2018" name="Front. Plant Sci.">
        <title>Red Clover (Trifolium pratense) and Zigzag Clover (T. medium) - A Picture of Genomic Similarities and Differences.</title>
        <authorList>
            <person name="Dluhosova J."/>
            <person name="Istvanek J."/>
            <person name="Nedelnik J."/>
            <person name="Repkova J."/>
        </authorList>
    </citation>
    <scope>NUCLEOTIDE SEQUENCE [LARGE SCALE GENOMIC DNA]</scope>
    <source>
        <strain evidence="2">cv. 10/8</strain>
        <tissue evidence="1">Leaf</tissue>
    </source>
</reference>
<feature type="non-terminal residue" evidence="1">
    <location>
        <position position="1"/>
    </location>
</feature>
<protein>
    <submittedName>
        <fullName evidence="1">Uncharacterized protein</fullName>
    </submittedName>
</protein>
<comment type="caution">
    <text evidence="1">The sequence shown here is derived from an EMBL/GenBank/DDBJ whole genome shotgun (WGS) entry which is preliminary data.</text>
</comment>
<dbReference type="Proteomes" id="UP000265520">
    <property type="component" value="Unassembled WGS sequence"/>
</dbReference>
<name>A0A392W2I0_9FABA</name>
<accession>A0A392W2I0</accession>
<dbReference type="AlphaFoldDB" id="A0A392W2I0"/>
<evidence type="ECO:0000313" key="2">
    <source>
        <dbReference type="Proteomes" id="UP000265520"/>
    </source>
</evidence>
<proteinExistence type="predicted"/>
<organism evidence="1 2">
    <name type="scientific">Trifolium medium</name>
    <dbReference type="NCBI Taxonomy" id="97028"/>
    <lineage>
        <taxon>Eukaryota</taxon>
        <taxon>Viridiplantae</taxon>
        <taxon>Streptophyta</taxon>
        <taxon>Embryophyta</taxon>
        <taxon>Tracheophyta</taxon>
        <taxon>Spermatophyta</taxon>
        <taxon>Magnoliopsida</taxon>
        <taxon>eudicotyledons</taxon>
        <taxon>Gunneridae</taxon>
        <taxon>Pentapetalae</taxon>
        <taxon>rosids</taxon>
        <taxon>fabids</taxon>
        <taxon>Fabales</taxon>
        <taxon>Fabaceae</taxon>
        <taxon>Papilionoideae</taxon>
        <taxon>50 kb inversion clade</taxon>
        <taxon>NPAAA clade</taxon>
        <taxon>Hologalegina</taxon>
        <taxon>IRL clade</taxon>
        <taxon>Trifolieae</taxon>
        <taxon>Trifolium</taxon>
    </lineage>
</organism>
<dbReference type="EMBL" id="LXQA011329199">
    <property type="protein sequence ID" value="MCI93431.1"/>
    <property type="molecule type" value="Genomic_DNA"/>
</dbReference>
<keyword evidence="2" id="KW-1185">Reference proteome</keyword>